<evidence type="ECO:0000256" key="1">
    <source>
        <dbReference type="ARBA" id="ARBA00023015"/>
    </source>
</evidence>
<dbReference type="SMART" id="SM00895">
    <property type="entry name" value="FCD"/>
    <property type="match status" value="1"/>
</dbReference>
<dbReference type="SMART" id="SM00345">
    <property type="entry name" value="HTH_GNTR"/>
    <property type="match status" value="1"/>
</dbReference>
<dbReference type="PANTHER" id="PTHR43537:SF45">
    <property type="entry name" value="GNTR FAMILY REGULATORY PROTEIN"/>
    <property type="match status" value="1"/>
</dbReference>
<keyword evidence="2" id="KW-0238">DNA-binding</keyword>
<protein>
    <submittedName>
        <fullName evidence="5">GntR family transcriptional regulator</fullName>
    </submittedName>
</protein>
<proteinExistence type="predicted"/>
<dbReference type="InterPro" id="IPR036388">
    <property type="entry name" value="WH-like_DNA-bd_sf"/>
</dbReference>
<keyword evidence="3" id="KW-0804">Transcription</keyword>
<organism evidence="5 6">
    <name type="scientific">Planococcus liqunii</name>
    <dbReference type="NCBI Taxonomy" id="3058394"/>
    <lineage>
        <taxon>Bacteria</taxon>
        <taxon>Bacillati</taxon>
        <taxon>Bacillota</taxon>
        <taxon>Bacilli</taxon>
        <taxon>Bacillales</taxon>
        <taxon>Caryophanaceae</taxon>
        <taxon>Planococcus</taxon>
    </lineage>
</organism>
<feature type="domain" description="HTH gntR-type" evidence="4">
    <location>
        <begin position="8"/>
        <end position="75"/>
    </location>
</feature>
<dbReference type="Pfam" id="PF00392">
    <property type="entry name" value="GntR"/>
    <property type="match status" value="1"/>
</dbReference>
<dbReference type="Proteomes" id="UP001172054">
    <property type="component" value="Unassembled WGS sequence"/>
</dbReference>
<dbReference type="RefSeq" id="WP_301726497.1">
    <property type="nucleotide sequence ID" value="NZ_JAUJWW010000004.1"/>
</dbReference>
<evidence type="ECO:0000256" key="3">
    <source>
        <dbReference type="ARBA" id="ARBA00023163"/>
    </source>
</evidence>
<dbReference type="InterPro" id="IPR000524">
    <property type="entry name" value="Tscrpt_reg_HTH_GntR"/>
</dbReference>
<dbReference type="InterPro" id="IPR011711">
    <property type="entry name" value="GntR_C"/>
</dbReference>
<keyword evidence="1" id="KW-0805">Transcription regulation</keyword>
<dbReference type="PROSITE" id="PS50949">
    <property type="entry name" value="HTH_GNTR"/>
    <property type="match status" value="1"/>
</dbReference>
<name>A0ABT8MT11_9BACL</name>
<accession>A0ABT8MT11</accession>
<sequence length="229" mass="25941">MENHLSRISAKDIVYEQIKEKIINCLLEPGQAIVNGKLGEELGISRTPLREALQRLESEELVIRNSNGTFSVAPVSIKEVKELFVIRSKLEGILIRDAIDNLTEADVEHLSYLTEMVKLTSRIENHTDTENFGGKFHTAIYAISDNATVVKIIYQLNDRINRYRHLAHKHSADIKTSSAEHEFILNFMIQKDKTNAELAIEKHILGALEVVVKAVGNHESVYKSKELKK</sequence>
<dbReference type="EMBL" id="JAUJWW010000004">
    <property type="protein sequence ID" value="MDN7227861.1"/>
    <property type="molecule type" value="Genomic_DNA"/>
</dbReference>
<comment type="caution">
    <text evidence="5">The sequence shown here is derived from an EMBL/GenBank/DDBJ whole genome shotgun (WGS) entry which is preliminary data.</text>
</comment>
<dbReference type="InterPro" id="IPR008920">
    <property type="entry name" value="TF_FadR/GntR_C"/>
</dbReference>
<dbReference type="Pfam" id="PF07729">
    <property type="entry name" value="FCD"/>
    <property type="match status" value="1"/>
</dbReference>
<dbReference type="SUPFAM" id="SSF46785">
    <property type="entry name" value="Winged helix' DNA-binding domain"/>
    <property type="match status" value="1"/>
</dbReference>
<dbReference type="Gene3D" id="1.10.10.10">
    <property type="entry name" value="Winged helix-like DNA-binding domain superfamily/Winged helix DNA-binding domain"/>
    <property type="match status" value="1"/>
</dbReference>
<dbReference type="SUPFAM" id="SSF48008">
    <property type="entry name" value="GntR ligand-binding domain-like"/>
    <property type="match status" value="1"/>
</dbReference>
<evidence type="ECO:0000313" key="5">
    <source>
        <dbReference type="EMBL" id="MDN7227861.1"/>
    </source>
</evidence>
<dbReference type="Gene3D" id="1.20.120.530">
    <property type="entry name" value="GntR ligand-binding domain-like"/>
    <property type="match status" value="1"/>
</dbReference>
<evidence type="ECO:0000256" key="2">
    <source>
        <dbReference type="ARBA" id="ARBA00023125"/>
    </source>
</evidence>
<evidence type="ECO:0000259" key="4">
    <source>
        <dbReference type="PROSITE" id="PS50949"/>
    </source>
</evidence>
<reference evidence="5 6" key="1">
    <citation type="submission" date="2023-06" db="EMBL/GenBank/DDBJ databases">
        <title>Novel species in genus Planococcus.</title>
        <authorList>
            <person name="Ning S."/>
        </authorList>
    </citation>
    <scope>NUCLEOTIDE SEQUENCE [LARGE SCALE GENOMIC DNA]</scope>
    <source>
        <strain evidence="5 6">N064</strain>
    </source>
</reference>
<dbReference type="InterPro" id="IPR036390">
    <property type="entry name" value="WH_DNA-bd_sf"/>
</dbReference>
<gene>
    <name evidence="5" type="ORF">QWY15_11180</name>
</gene>
<keyword evidence="6" id="KW-1185">Reference proteome</keyword>
<evidence type="ECO:0000313" key="6">
    <source>
        <dbReference type="Proteomes" id="UP001172054"/>
    </source>
</evidence>
<dbReference type="PANTHER" id="PTHR43537">
    <property type="entry name" value="TRANSCRIPTIONAL REGULATOR, GNTR FAMILY"/>
    <property type="match status" value="1"/>
</dbReference>